<dbReference type="InterPro" id="IPR001245">
    <property type="entry name" value="Ser-Thr/Tyr_kinase_cat_dom"/>
</dbReference>
<dbReference type="GO" id="GO:0004674">
    <property type="term" value="F:protein serine/threonine kinase activity"/>
    <property type="evidence" value="ECO:0007669"/>
    <property type="project" value="TreeGrafter"/>
</dbReference>
<protein>
    <submittedName>
        <fullName evidence="2">Kinase-like domain-containing protein</fullName>
    </submittedName>
</protein>
<dbReference type="AlphaFoldDB" id="A0A8K0XQJ9"/>
<feature type="domain" description="Protein kinase" evidence="1">
    <location>
        <begin position="1"/>
        <end position="243"/>
    </location>
</feature>
<dbReference type="GO" id="GO:0005524">
    <property type="term" value="F:ATP binding"/>
    <property type="evidence" value="ECO:0007669"/>
    <property type="project" value="InterPro"/>
</dbReference>
<name>A0A8K0XQJ9_9AGAR</name>
<gene>
    <name evidence="2" type="ORF">BXZ70DRAFT_892345</name>
</gene>
<dbReference type="InterPro" id="IPR000719">
    <property type="entry name" value="Prot_kinase_dom"/>
</dbReference>
<proteinExistence type="predicted"/>
<sequence length="244" mass="27069">LIRESVLWASLSHPHILPLIGISLDLFKELPCMVTPWCANGNSKNFLQEQFAKAPVIDDIAVQQLYQAAQGLSYLHSEGLIHGDLRGANVMVDDTGNARLIDFGLSVLADSVFGFELPYVDISTLSHGGGATRWLAPELIDPEQYGLKFSRPTFRTDVYAFSMLAIETSASLMQLPFPDMRDSAILRHVLSGRRPFRPSLPDGSPIPDELWDLIAMCWSHNPEDRPPIEHVVKAMEDIVASYIG</sequence>
<dbReference type="EMBL" id="JAEVFJ010000013">
    <property type="protein sequence ID" value="KAH8101163.1"/>
    <property type="molecule type" value="Genomic_DNA"/>
</dbReference>
<organism evidence="2 3">
    <name type="scientific">Cristinia sonorae</name>
    <dbReference type="NCBI Taxonomy" id="1940300"/>
    <lineage>
        <taxon>Eukaryota</taxon>
        <taxon>Fungi</taxon>
        <taxon>Dikarya</taxon>
        <taxon>Basidiomycota</taxon>
        <taxon>Agaricomycotina</taxon>
        <taxon>Agaricomycetes</taxon>
        <taxon>Agaricomycetidae</taxon>
        <taxon>Agaricales</taxon>
        <taxon>Pleurotineae</taxon>
        <taxon>Stephanosporaceae</taxon>
        <taxon>Cristinia</taxon>
    </lineage>
</organism>
<dbReference type="Pfam" id="PF07714">
    <property type="entry name" value="PK_Tyr_Ser-Thr"/>
    <property type="match status" value="1"/>
</dbReference>
<keyword evidence="2" id="KW-0808">Transferase</keyword>
<dbReference type="OrthoDB" id="4062651at2759"/>
<evidence type="ECO:0000313" key="2">
    <source>
        <dbReference type="EMBL" id="KAH8101163.1"/>
    </source>
</evidence>
<dbReference type="Proteomes" id="UP000813824">
    <property type="component" value="Unassembled WGS sequence"/>
</dbReference>
<dbReference type="PROSITE" id="PS50011">
    <property type="entry name" value="PROTEIN_KINASE_DOM"/>
    <property type="match status" value="1"/>
</dbReference>
<feature type="non-terminal residue" evidence="2">
    <location>
        <position position="1"/>
    </location>
</feature>
<dbReference type="InterPro" id="IPR008266">
    <property type="entry name" value="Tyr_kinase_AS"/>
</dbReference>
<keyword evidence="3" id="KW-1185">Reference proteome</keyword>
<evidence type="ECO:0000313" key="3">
    <source>
        <dbReference type="Proteomes" id="UP000813824"/>
    </source>
</evidence>
<comment type="caution">
    <text evidence="2">The sequence shown here is derived from an EMBL/GenBank/DDBJ whole genome shotgun (WGS) entry which is preliminary data.</text>
</comment>
<dbReference type="PANTHER" id="PTHR44329">
    <property type="entry name" value="SERINE/THREONINE-PROTEIN KINASE TNNI3K-RELATED"/>
    <property type="match status" value="1"/>
</dbReference>
<dbReference type="PIRSF" id="PIRSF000654">
    <property type="entry name" value="Integrin-linked_kinase"/>
    <property type="match status" value="1"/>
</dbReference>
<dbReference type="SUPFAM" id="SSF56112">
    <property type="entry name" value="Protein kinase-like (PK-like)"/>
    <property type="match status" value="1"/>
</dbReference>
<dbReference type="InterPro" id="IPR011009">
    <property type="entry name" value="Kinase-like_dom_sf"/>
</dbReference>
<keyword evidence="2" id="KW-0418">Kinase</keyword>
<accession>A0A8K0XQJ9</accession>
<evidence type="ECO:0000259" key="1">
    <source>
        <dbReference type="PROSITE" id="PS50011"/>
    </source>
</evidence>
<dbReference type="Gene3D" id="1.10.510.10">
    <property type="entry name" value="Transferase(Phosphotransferase) domain 1"/>
    <property type="match status" value="1"/>
</dbReference>
<dbReference type="InterPro" id="IPR051681">
    <property type="entry name" value="Ser/Thr_Kinases-Pseudokinases"/>
</dbReference>
<dbReference type="PROSITE" id="PS00109">
    <property type="entry name" value="PROTEIN_KINASE_TYR"/>
    <property type="match status" value="1"/>
</dbReference>
<dbReference type="PANTHER" id="PTHR44329:SF214">
    <property type="entry name" value="PROTEIN KINASE DOMAIN-CONTAINING PROTEIN"/>
    <property type="match status" value="1"/>
</dbReference>
<reference evidence="2" key="1">
    <citation type="journal article" date="2021" name="New Phytol.">
        <title>Evolutionary innovations through gain and loss of genes in the ectomycorrhizal Boletales.</title>
        <authorList>
            <person name="Wu G."/>
            <person name="Miyauchi S."/>
            <person name="Morin E."/>
            <person name="Kuo A."/>
            <person name="Drula E."/>
            <person name="Varga T."/>
            <person name="Kohler A."/>
            <person name="Feng B."/>
            <person name="Cao Y."/>
            <person name="Lipzen A."/>
            <person name="Daum C."/>
            <person name="Hundley H."/>
            <person name="Pangilinan J."/>
            <person name="Johnson J."/>
            <person name="Barry K."/>
            <person name="LaButti K."/>
            <person name="Ng V."/>
            <person name="Ahrendt S."/>
            <person name="Min B."/>
            <person name="Choi I.G."/>
            <person name="Park H."/>
            <person name="Plett J.M."/>
            <person name="Magnuson J."/>
            <person name="Spatafora J.W."/>
            <person name="Nagy L.G."/>
            <person name="Henrissat B."/>
            <person name="Grigoriev I.V."/>
            <person name="Yang Z.L."/>
            <person name="Xu J."/>
            <person name="Martin F.M."/>
        </authorList>
    </citation>
    <scope>NUCLEOTIDE SEQUENCE</scope>
    <source>
        <strain evidence="2">KKN 215</strain>
    </source>
</reference>